<dbReference type="NCBIfam" id="TIGR01280">
    <property type="entry name" value="xseB"/>
    <property type="match status" value="1"/>
</dbReference>
<evidence type="ECO:0000256" key="2">
    <source>
        <dbReference type="ARBA" id="ARBA00022490"/>
    </source>
</evidence>
<comment type="function">
    <text evidence="6">Bidirectionally degrades single-stranded DNA into large acid-insoluble oligonucleotides, which are then degraded further into small acid-soluble oligonucleotides.</text>
</comment>
<dbReference type="HOGENOM" id="CLU_145918_0_3_5"/>
<comment type="subunit">
    <text evidence="6">Heterooligomer composed of large and small subunits.</text>
</comment>
<dbReference type="NCBIfam" id="NF002139">
    <property type="entry name" value="PRK00977.1-3"/>
    <property type="match status" value="1"/>
</dbReference>
<evidence type="ECO:0000256" key="3">
    <source>
        <dbReference type="ARBA" id="ARBA00022722"/>
    </source>
</evidence>
<comment type="subcellular location">
    <subcellularLocation>
        <location evidence="6">Cytoplasm</location>
    </subcellularLocation>
</comment>
<dbReference type="RefSeq" id="WP_013045939.1">
    <property type="nucleotide sequence ID" value="NC_014010.1"/>
</dbReference>
<dbReference type="PANTHER" id="PTHR34137">
    <property type="entry name" value="EXODEOXYRIBONUCLEASE 7 SMALL SUBUNIT"/>
    <property type="match status" value="1"/>
</dbReference>
<dbReference type="InterPro" id="IPR003761">
    <property type="entry name" value="Exonuc_VII_S"/>
</dbReference>
<dbReference type="AlphaFoldDB" id="D5BSR3"/>
<dbReference type="GO" id="GO:0006308">
    <property type="term" value="P:DNA catabolic process"/>
    <property type="evidence" value="ECO:0007669"/>
    <property type="project" value="UniProtKB-UniRule"/>
</dbReference>
<evidence type="ECO:0000313" key="7">
    <source>
        <dbReference type="EMBL" id="ADE39310.1"/>
    </source>
</evidence>
<protein>
    <recommendedName>
        <fullName evidence="6">Exodeoxyribonuclease 7 small subunit</fullName>
        <ecNumber evidence="6">3.1.11.6</ecNumber>
    </recommendedName>
    <alternativeName>
        <fullName evidence="6">Exodeoxyribonuclease VII small subunit</fullName>
        <shortName evidence="6">Exonuclease VII small subunit</shortName>
    </alternativeName>
</protein>
<evidence type="ECO:0000256" key="4">
    <source>
        <dbReference type="ARBA" id="ARBA00022801"/>
    </source>
</evidence>
<keyword evidence="5 6" id="KW-0269">Exonuclease</keyword>
<reference evidence="7 8" key="1">
    <citation type="journal article" date="2010" name="J. Bacteriol.">
        <title>Complete genome sequence of "Candidatus Puniceispirillum marinum" IMCC1322, a representative of the SAR116 clade in the Alphaproteobacteria.</title>
        <authorList>
            <person name="Oh H.M."/>
            <person name="Kwon K.K."/>
            <person name="Kang I."/>
            <person name="Kang S.G."/>
            <person name="Lee J.H."/>
            <person name="Kim S.J."/>
            <person name="Cho J.C."/>
        </authorList>
    </citation>
    <scope>NUCLEOTIDE SEQUENCE [LARGE SCALE GENOMIC DNA]</scope>
    <source>
        <strain evidence="7 8">IMCC1322</strain>
    </source>
</reference>
<dbReference type="KEGG" id="apb:SAR116_1067"/>
<proteinExistence type="inferred from homology"/>
<sequence length="88" mass="9671">MSQNETKTANFETISFEDALRELETIVTSLERGDVSLDDAIKAFERGTQLKAHCQARLEEARMKVEQIKLPADGAVPTETTPFASGEG</sequence>
<dbReference type="HAMAP" id="MF_00337">
    <property type="entry name" value="Exonuc_7_S"/>
    <property type="match status" value="1"/>
</dbReference>
<dbReference type="eggNOG" id="COG1722">
    <property type="taxonomic scope" value="Bacteria"/>
</dbReference>
<organism evidence="7 8">
    <name type="scientific">Puniceispirillum marinum (strain IMCC1322)</name>
    <dbReference type="NCBI Taxonomy" id="488538"/>
    <lineage>
        <taxon>Bacteria</taxon>
        <taxon>Pseudomonadati</taxon>
        <taxon>Pseudomonadota</taxon>
        <taxon>Alphaproteobacteria</taxon>
        <taxon>Candidatus Puniceispirillales</taxon>
        <taxon>Candidatus Puniceispirillaceae</taxon>
        <taxon>Candidatus Puniceispirillum</taxon>
    </lineage>
</organism>
<dbReference type="GO" id="GO:0005829">
    <property type="term" value="C:cytosol"/>
    <property type="evidence" value="ECO:0007669"/>
    <property type="project" value="TreeGrafter"/>
</dbReference>
<keyword evidence="4 6" id="KW-0378">Hydrolase</keyword>
<keyword evidence="8" id="KW-1185">Reference proteome</keyword>
<dbReference type="Gene3D" id="1.10.287.1040">
    <property type="entry name" value="Exonuclease VII, small subunit"/>
    <property type="match status" value="1"/>
</dbReference>
<dbReference type="GO" id="GO:0009318">
    <property type="term" value="C:exodeoxyribonuclease VII complex"/>
    <property type="evidence" value="ECO:0007669"/>
    <property type="project" value="UniProtKB-UniRule"/>
</dbReference>
<dbReference type="EC" id="3.1.11.6" evidence="6"/>
<comment type="similarity">
    <text evidence="1 6">Belongs to the XseB family.</text>
</comment>
<name>D5BSR3_PUNMI</name>
<dbReference type="OrthoDB" id="9808145at2"/>
<dbReference type="PANTHER" id="PTHR34137:SF1">
    <property type="entry name" value="EXODEOXYRIBONUCLEASE 7 SMALL SUBUNIT"/>
    <property type="match status" value="1"/>
</dbReference>
<accession>D5BSR3</accession>
<dbReference type="InterPro" id="IPR037004">
    <property type="entry name" value="Exonuc_VII_ssu_sf"/>
</dbReference>
<keyword evidence="2 6" id="KW-0963">Cytoplasm</keyword>
<dbReference type="Proteomes" id="UP000007460">
    <property type="component" value="Chromosome"/>
</dbReference>
<dbReference type="STRING" id="488538.SAR116_1067"/>
<dbReference type="GO" id="GO:0008855">
    <property type="term" value="F:exodeoxyribonuclease VII activity"/>
    <property type="evidence" value="ECO:0007669"/>
    <property type="project" value="UniProtKB-UniRule"/>
</dbReference>
<keyword evidence="3 6" id="KW-0540">Nuclease</keyword>
<evidence type="ECO:0000313" key="8">
    <source>
        <dbReference type="Proteomes" id="UP000007460"/>
    </source>
</evidence>
<gene>
    <name evidence="6" type="primary">xseB</name>
    <name evidence="7" type="ordered locus">SAR116_1067</name>
</gene>
<evidence type="ECO:0000256" key="6">
    <source>
        <dbReference type="HAMAP-Rule" id="MF_00337"/>
    </source>
</evidence>
<dbReference type="NCBIfam" id="NF002140">
    <property type="entry name" value="PRK00977.1-4"/>
    <property type="match status" value="1"/>
</dbReference>
<dbReference type="Pfam" id="PF02609">
    <property type="entry name" value="Exonuc_VII_S"/>
    <property type="match status" value="1"/>
</dbReference>
<dbReference type="EMBL" id="CP001751">
    <property type="protein sequence ID" value="ADE39310.1"/>
    <property type="molecule type" value="Genomic_DNA"/>
</dbReference>
<dbReference type="SUPFAM" id="SSF116842">
    <property type="entry name" value="XseB-like"/>
    <property type="match status" value="1"/>
</dbReference>
<comment type="catalytic activity">
    <reaction evidence="6">
        <text>Exonucleolytic cleavage in either 5'- to 3'- or 3'- to 5'-direction to yield nucleoside 5'-phosphates.</text>
        <dbReference type="EC" id="3.1.11.6"/>
    </reaction>
</comment>
<evidence type="ECO:0000256" key="1">
    <source>
        <dbReference type="ARBA" id="ARBA00009998"/>
    </source>
</evidence>
<evidence type="ECO:0000256" key="5">
    <source>
        <dbReference type="ARBA" id="ARBA00022839"/>
    </source>
</evidence>